<dbReference type="InterPro" id="IPR027417">
    <property type="entry name" value="P-loop_NTPase"/>
</dbReference>
<name>A0A939E0R4_9CORY</name>
<dbReference type="RefSeq" id="WP_207279296.1">
    <property type="nucleotide sequence ID" value="NZ_JAFLEQ010000016.1"/>
</dbReference>
<proteinExistence type="predicted"/>
<organism evidence="2 3">
    <name type="scientific">Corynebacterium mendelii</name>
    <dbReference type="NCBI Taxonomy" id="2765362"/>
    <lineage>
        <taxon>Bacteria</taxon>
        <taxon>Bacillati</taxon>
        <taxon>Actinomycetota</taxon>
        <taxon>Actinomycetes</taxon>
        <taxon>Mycobacteriales</taxon>
        <taxon>Corynebacteriaceae</taxon>
        <taxon>Corynebacterium</taxon>
    </lineage>
</organism>
<dbReference type="NCBIfam" id="NF005115">
    <property type="entry name" value="PRK06547.1"/>
    <property type="match status" value="1"/>
</dbReference>
<evidence type="ECO:0000313" key="2">
    <source>
        <dbReference type="EMBL" id="MBN9644829.1"/>
    </source>
</evidence>
<gene>
    <name evidence="2" type="ORF">JZY06_09440</name>
</gene>
<comment type="caution">
    <text evidence="2">The sequence shown here is derived from an EMBL/GenBank/DDBJ whole genome shotgun (WGS) entry which is preliminary data.</text>
</comment>
<keyword evidence="3" id="KW-1185">Reference proteome</keyword>
<evidence type="ECO:0000256" key="1">
    <source>
        <dbReference type="SAM" id="MobiDB-lite"/>
    </source>
</evidence>
<dbReference type="EMBL" id="JAFLEQ010000016">
    <property type="protein sequence ID" value="MBN9644829.1"/>
    <property type="molecule type" value="Genomic_DNA"/>
</dbReference>
<dbReference type="Gene3D" id="3.40.50.300">
    <property type="entry name" value="P-loop containing nucleotide triphosphate hydrolases"/>
    <property type="match status" value="1"/>
</dbReference>
<evidence type="ECO:0008006" key="4">
    <source>
        <dbReference type="Google" id="ProtNLM"/>
    </source>
</evidence>
<evidence type="ECO:0000313" key="3">
    <source>
        <dbReference type="Proteomes" id="UP000664332"/>
    </source>
</evidence>
<sequence length="201" mass="21529">MSSTDATSGGSRQPDPSTARVEVTADNAVDFIADTVATRRRNSPSVPVTVLIDGRSGAGKTTLANRLGRQTGITVIHMDDFYPGWAGLTAGSGMIARQILNRHDPHFIRWDWMRDCPGGRVDLDPAADLVVEGSGALTPATVTAAAARGEVVTVRVTADDTVRATRALSRDPGYQPYWDMWAAQEDIHLATSPVEEITVDN</sequence>
<feature type="compositionally biased region" description="Polar residues" evidence="1">
    <location>
        <begin position="1"/>
        <end position="16"/>
    </location>
</feature>
<feature type="region of interest" description="Disordered" evidence="1">
    <location>
        <begin position="1"/>
        <end position="20"/>
    </location>
</feature>
<dbReference type="SUPFAM" id="SSF52540">
    <property type="entry name" value="P-loop containing nucleoside triphosphate hydrolases"/>
    <property type="match status" value="1"/>
</dbReference>
<accession>A0A939E0R4</accession>
<dbReference type="AlphaFoldDB" id="A0A939E0R4"/>
<reference evidence="2" key="1">
    <citation type="submission" date="2021-03" db="EMBL/GenBank/DDBJ databases">
        <authorList>
            <person name="Sun Q."/>
        </authorList>
    </citation>
    <scope>NUCLEOTIDE SEQUENCE</scope>
    <source>
        <strain evidence="2">CCM 8862</strain>
    </source>
</reference>
<dbReference type="Proteomes" id="UP000664332">
    <property type="component" value="Unassembled WGS sequence"/>
</dbReference>
<protein>
    <recommendedName>
        <fullName evidence="4">(d)CMP kinase</fullName>
    </recommendedName>
</protein>